<evidence type="ECO:0000313" key="2">
    <source>
        <dbReference type="Proteomes" id="UP001652621"/>
    </source>
</evidence>
<feature type="compositionally biased region" description="Basic and acidic residues" evidence="1">
    <location>
        <begin position="66"/>
        <end position="90"/>
    </location>
</feature>
<organism evidence="2 3">
    <name type="scientific">Musca domestica</name>
    <name type="common">House fly</name>
    <dbReference type="NCBI Taxonomy" id="7370"/>
    <lineage>
        <taxon>Eukaryota</taxon>
        <taxon>Metazoa</taxon>
        <taxon>Ecdysozoa</taxon>
        <taxon>Arthropoda</taxon>
        <taxon>Hexapoda</taxon>
        <taxon>Insecta</taxon>
        <taxon>Pterygota</taxon>
        <taxon>Neoptera</taxon>
        <taxon>Endopterygota</taxon>
        <taxon>Diptera</taxon>
        <taxon>Brachycera</taxon>
        <taxon>Muscomorpha</taxon>
        <taxon>Muscoidea</taxon>
        <taxon>Muscidae</taxon>
        <taxon>Musca</taxon>
    </lineage>
</organism>
<dbReference type="RefSeq" id="XP_019894602.2">
    <property type="nucleotide sequence ID" value="XM_020039043.2"/>
</dbReference>
<dbReference type="GeneID" id="109613888"/>
<feature type="compositionally biased region" description="Basic and acidic residues" evidence="1">
    <location>
        <begin position="26"/>
        <end position="37"/>
    </location>
</feature>
<protein>
    <submittedName>
        <fullName evidence="3">Uncharacterized protein LOC109613888</fullName>
    </submittedName>
</protein>
<accession>A0A9J7DKE2</accession>
<dbReference type="Proteomes" id="UP001652621">
    <property type="component" value="Unplaced"/>
</dbReference>
<keyword evidence="2" id="KW-1185">Reference proteome</keyword>
<sequence>MASQTKTKDIAFYVSNAVRFKNNKVRIGDEDKKCNSEDEKEDPQATQNRESVTKLPTLKKPVYWRTNDRGHPDQPSSDRDRNYSSDETNKYRVVNIGHNSTEAGEWKHIPSVSIPTVRRADITTYVGTSAAGEKNKINR</sequence>
<dbReference type="VEuPathDB" id="VectorBase:MDOMA2_006210"/>
<feature type="region of interest" description="Disordered" evidence="1">
    <location>
        <begin position="24"/>
        <end position="91"/>
    </location>
</feature>
<dbReference type="KEGG" id="mde:109613888"/>
<gene>
    <name evidence="3" type="primary">LOC109613888</name>
</gene>
<proteinExistence type="predicted"/>
<name>A0A9J7DKE2_MUSDO</name>
<evidence type="ECO:0000313" key="3">
    <source>
        <dbReference type="RefSeq" id="XP_019894602.2"/>
    </source>
</evidence>
<reference evidence="3" key="1">
    <citation type="submission" date="2025-08" db="UniProtKB">
        <authorList>
            <consortium name="RefSeq"/>
        </authorList>
    </citation>
    <scope>IDENTIFICATION</scope>
    <source>
        <strain evidence="3">Aabys</strain>
        <tissue evidence="3">Whole body</tissue>
    </source>
</reference>
<dbReference type="AlphaFoldDB" id="A0A9J7DKE2"/>
<evidence type="ECO:0000256" key="1">
    <source>
        <dbReference type="SAM" id="MobiDB-lite"/>
    </source>
</evidence>